<dbReference type="SUPFAM" id="SSF53448">
    <property type="entry name" value="Nucleotide-diphospho-sugar transferases"/>
    <property type="match status" value="1"/>
</dbReference>
<dbReference type="NCBIfam" id="TIGR00453">
    <property type="entry name" value="ispD"/>
    <property type="match status" value="1"/>
</dbReference>
<dbReference type="CDD" id="cd02516">
    <property type="entry name" value="CDP-ME_synthetase"/>
    <property type="match status" value="1"/>
</dbReference>
<dbReference type="InterPro" id="IPR050088">
    <property type="entry name" value="IspD/TarI_cytidylyltransf_bact"/>
</dbReference>
<evidence type="ECO:0000256" key="2">
    <source>
        <dbReference type="ARBA" id="ARBA00022695"/>
    </source>
</evidence>
<keyword evidence="3" id="KW-0414">Isoprene biosynthesis</keyword>
<evidence type="ECO:0000256" key="3">
    <source>
        <dbReference type="ARBA" id="ARBA00023229"/>
    </source>
</evidence>
<evidence type="ECO:0000256" key="1">
    <source>
        <dbReference type="ARBA" id="ARBA00022679"/>
    </source>
</evidence>
<keyword evidence="5" id="KW-1185">Reference proteome</keyword>
<dbReference type="InterPro" id="IPR034683">
    <property type="entry name" value="IspD/TarI"/>
</dbReference>
<organism evidence="4 5">
    <name type="scientific">Floccifex porci</name>
    <dbReference type="NCBI Taxonomy" id="2606629"/>
    <lineage>
        <taxon>Bacteria</taxon>
        <taxon>Bacillati</taxon>
        <taxon>Bacillota</taxon>
        <taxon>Erysipelotrichia</taxon>
        <taxon>Erysipelotrichales</taxon>
        <taxon>Erysipelotrichaceae</taxon>
        <taxon>Floccifex</taxon>
    </lineage>
</organism>
<reference evidence="4 5" key="1">
    <citation type="submission" date="2019-08" db="EMBL/GenBank/DDBJ databases">
        <title>In-depth cultivation of the pig gut microbiome towards novel bacterial diversity and tailored functional studies.</title>
        <authorList>
            <person name="Wylensek D."/>
            <person name="Hitch T.C.A."/>
            <person name="Clavel T."/>
        </authorList>
    </citation>
    <scope>NUCLEOTIDE SEQUENCE [LARGE SCALE GENOMIC DNA]</scope>
    <source>
        <strain evidence="4 5">LKV-178-WT-2G</strain>
    </source>
</reference>
<protein>
    <submittedName>
        <fullName evidence="4">2-C-methyl-D-erythritol 4-phosphate cytidylyltransferase</fullName>
        <ecNumber evidence="4">2.7.7.60</ecNumber>
    </submittedName>
</protein>
<comment type="caution">
    <text evidence="4">The sequence shown here is derived from an EMBL/GenBank/DDBJ whole genome shotgun (WGS) entry which is preliminary data.</text>
</comment>
<evidence type="ECO:0000313" key="4">
    <source>
        <dbReference type="EMBL" id="MSS01033.1"/>
    </source>
</evidence>
<dbReference type="Proteomes" id="UP000470082">
    <property type="component" value="Unassembled WGS sequence"/>
</dbReference>
<dbReference type="GO" id="GO:0050518">
    <property type="term" value="F:2-C-methyl-D-erythritol 4-phosphate cytidylyltransferase activity"/>
    <property type="evidence" value="ECO:0007669"/>
    <property type="project" value="UniProtKB-EC"/>
</dbReference>
<gene>
    <name evidence="4" type="primary">ispD</name>
    <name evidence="4" type="ORF">FYJ50_02680</name>
</gene>
<dbReference type="FunFam" id="3.90.550.10:FF:000003">
    <property type="entry name" value="2-C-methyl-D-erythritol 4-phosphate cytidylyltransferase"/>
    <property type="match status" value="1"/>
</dbReference>
<dbReference type="Gene3D" id="3.90.550.10">
    <property type="entry name" value="Spore Coat Polysaccharide Biosynthesis Protein SpsA, Chain A"/>
    <property type="match status" value="1"/>
</dbReference>
<dbReference type="InterPro" id="IPR029044">
    <property type="entry name" value="Nucleotide-diphossugar_trans"/>
</dbReference>
<evidence type="ECO:0000313" key="5">
    <source>
        <dbReference type="Proteomes" id="UP000470082"/>
    </source>
</evidence>
<dbReference type="Pfam" id="PF01128">
    <property type="entry name" value="IspD"/>
    <property type="match status" value="1"/>
</dbReference>
<name>A0A7X2N210_9FIRM</name>
<dbReference type="EC" id="2.7.7.60" evidence="4"/>
<dbReference type="PANTHER" id="PTHR32125">
    <property type="entry name" value="2-C-METHYL-D-ERYTHRITOL 4-PHOSPHATE CYTIDYLYLTRANSFERASE, CHLOROPLASTIC"/>
    <property type="match status" value="1"/>
</dbReference>
<dbReference type="InterPro" id="IPR001228">
    <property type="entry name" value="IspD"/>
</dbReference>
<dbReference type="EMBL" id="VUMM01000003">
    <property type="protein sequence ID" value="MSS01033.1"/>
    <property type="molecule type" value="Genomic_DNA"/>
</dbReference>
<accession>A0A7X2N210</accession>
<dbReference type="GO" id="GO:0008299">
    <property type="term" value="P:isoprenoid biosynthetic process"/>
    <property type="evidence" value="ECO:0007669"/>
    <property type="project" value="UniProtKB-KW"/>
</dbReference>
<dbReference type="RefSeq" id="WP_154459507.1">
    <property type="nucleotide sequence ID" value="NZ_JBJEEW010000092.1"/>
</dbReference>
<keyword evidence="2 4" id="KW-0548">Nucleotidyltransferase</keyword>
<dbReference type="PANTHER" id="PTHR32125:SF4">
    <property type="entry name" value="2-C-METHYL-D-ERYTHRITOL 4-PHOSPHATE CYTIDYLYLTRANSFERASE, CHLOROPLASTIC"/>
    <property type="match status" value="1"/>
</dbReference>
<proteinExistence type="predicted"/>
<keyword evidence="1 4" id="KW-0808">Transferase</keyword>
<dbReference type="AlphaFoldDB" id="A0A7X2N210"/>
<sequence>MKYSVCVMAAGMGSRTQLNYNKVFYKLNEEQTVLDRCLSLFLEDEDCHQIIIVSALYEKEYVSDLYKEYEKIEVTTGGDTRQQSVYNGLLKVTSPYVMIQDGARPYLKKENLQALKETLKTEDACLLMVPSVDTSKIVVDGYVKETLVRSMVYNAQTPQCFKTDLLRSCHKKALKDHRIGTDDAQLIEWYSNVKVKMVLGDESNIKITHPKDLL</sequence>